<dbReference type="GO" id="GO:0008234">
    <property type="term" value="F:cysteine-type peptidase activity"/>
    <property type="evidence" value="ECO:0007669"/>
    <property type="project" value="UniProtKB-KW"/>
</dbReference>
<evidence type="ECO:0000256" key="3">
    <source>
        <dbReference type="ARBA" id="ARBA00022801"/>
    </source>
</evidence>
<evidence type="ECO:0000256" key="2">
    <source>
        <dbReference type="ARBA" id="ARBA00022670"/>
    </source>
</evidence>
<dbReference type="PROSITE" id="PS51935">
    <property type="entry name" value="NLPC_P60"/>
    <property type="match status" value="1"/>
</dbReference>
<name>A0A1Z9YXQ3_9GAMM</name>
<dbReference type="OrthoDB" id="6058745at2"/>
<organism evidence="6 7">
    <name type="scientific">Acinetobacter populi</name>
    <dbReference type="NCBI Taxonomy" id="1582270"/>
    <lineage>
        <taxon>Bacteria</taxon>
        <taxon>Pseudomonadati</taxon>
        <taxon>Pseudomonadota</taxon>
        <taxon>Gammaproteobacteria</taxon>
        <taxon>Moraxellales</taxon>
        <taxon>Moraxellaceae</taxon>
        <taxon>Acinetobacter</taxon>
    </lineage>
</organism>
<dbReference type="EMBL" id="NEXX01000003">
    <property type="protein sequence ID" value="OUY06995.1"/>
    <property type="molecule type" value="Genomic_DNA"/>
</dbReference>
<dbReference type="RefSeq" id="WP_087620597.1">
    <property type="nucleotide sequence ID" value="NZ_NEXX01000003.1"/>
</dbReference>
<keyword evidence="2" id="KW-0645">Protease</keyword>
<sequence>MQNIINEARAWLGTPYHHQGRVKGVGTDCGMLLCEVYHACGLVPYIDPRPYPADWHLHQMEQKYLGWVKQYCDEVHDPQPGDIVLYHFGKCISHAGIVVEWPMIIHAYIKQGVILSDGTKGSLARRIAGFYRIKGQ</sequence>
<keyword evidence="3 6" id="KW-0378">Hydrolase</keyword>
<comment type="caution">
    <text evidence="6">The sequence shown here is derived from an EMBL/GenBank/DDBJ whole genome shotgun (WGS) entry which is preliminary data.</text>
</comment>
<accession>A0A1Z9YXQ3</accession>
<evidence type="ECO:0000259" key="5">
    <source>
        <dbReference type="PROSITE" id="PS51935"/>
    </source>
</evidence>
<keyword evidence="7" id="KW-1185">Reference proteome</keyword>
<dbReference type="Pfam" id="PF00877">
    <property type="entry name" value="NLPC_P60"/>
    <property type="match status" value="1"/>
</dbReference>
<gene>
    <name evidence="6" type="ORF">CAP51_09880</name>
</gene>
<dbReference type="GO" id="GO:0006508">
    <property type="term" value="P:proteolysis"/>
    <property type="evidence" value="ECO:0007669"/>
    <property type="project" value="UniProtKB-KW"/>
</dbReference>
<comment type="similarity">
    <text evidence="1">Belongs to the peptidase C40 family.</text>
</comment>
<dbReference type="InterPro" id="IPR038765">
    <property type="entry name" value="Papain-like_cys_pep_sf"/>
</dbReference>
<keyword evidence="4" id="KW-0788">Thiol protease</keyword>
<dbReference type="AlphaFoldDB" id="A0A1Z9YXQ3"/>
<proteinExistence type="inferred from homology"/>
<dbReference type="InterPro" id="IPR000064">
    <property type="entry name" value="NLP_P60_dom"/>
</dbReference>
<feature type="domain" description="NlpC/P60" evidence="5">
    <location>
        <begin position="1"/>
        <end position="134"/>
    </location>
</feature>
<reference evidence="6 7" key="1">
    <citation type="submission" date="2017-05" db="EMBL/GenBank/DDBJ databases">
        <title>Acinetobacter populi ANC 5415 (= PBJ7), whole genome shotgun sequencing project.</title>
        <authorList>
            <person name="Nemec A."/>
            <person name="Radolfova-Krizova L."/>
        </authorList>
    </citation>
    <scope>NUCLEOTIDE SEQUENCE [LARGE SCALE GENOMIC DNA]</scope>
    <source>
        <strain evidence="6 7">PBJ7</strain>
    </source>
</reference>
<evidence type="ECO:0000256" key="4">
    <source>
        <dbReference type="ARBA" id="ARBA00022807"/>
    </source>
</evidence>
<dbReference type="Proteomes" id="UP000196536">
    <property type="component" value="Unassembled WGS sequence"/>
</dbReference>
<evidence type="ECO:0000313" key="7">
    <source>
        <dbReference type="Proteomes" id="UP000196536"/>
    </source>
</evidence>
<dbReference type="Gene3D" id="3.90.1720.10">
    <property type="entry name" value="endopeptidase domain like (from Nostoc punctiforme)"/>
    <property type="match status" value="1"/>
</dbReference>
<evidence type="ECO:0000313" key="6">
    <source>
        <dbReference type="EMBL" id="OUY06995.1"/>
    </source>
</evidence>
<protein>
    <submittedName>
        <fullName evidence="6">Hydrolase</fullName>
    </submittedName>
</protein>
<dbReference type="SUPFAM" id="SSF54001">
    <property type="entry name" value="Cysteine proteinases"/>
    <property type="match status" value="1"/>
</dbReference>
<evidence type="ECO:0000256" key="1">
    <source>
        <dbReference type="ARBA" id="ARBA00007074"/>
    </source>
</evidence>